<dbReference type="AlphaFoldDB" id="A0A220MGE3"/>
<dbReference type="GO" id="GO:0008641">
    <property type="term" value="F:ubiquitin-like modifier activating enzyme activity"/>
    <property type="evidence" value="ECO:0007669"/>
    <property type="project" value="InterPro"/>
</dbReference>
<dbReference type="SUPFAM" id="SSF69572">
    <property type="entry name" value="Activating enzymes of the ubiquitin-like proteins"/>
    <property type="match status" value="1"/>
</dbReference>
<dbReference type="EMBL" id="CP018145">
    <property type="protein sequence ID" value="ASJ53630.1"/>
    <property type="molecule type" value="Genomic_DNA"/>
</dbReference>
<sequence length="647" mass="72473">MVRLNPSMRIKVKRDTVYLPDSDGSVYFRNNIGTFRMKGEMIERWVDQLMPMFNGEYTLAQLTDDLPEEYQQQIYQVADTLLQNGFLQDISREKPHELSPEIISAYAEQIEFLDQFGGSGGYLFQKYRAEKVLIVGAGSFLLSVVHALLESGCVQFHYVIANETPTNRERLDAIIEHARRKDPHVKLEELKPASWGIAEWSEAIEPFAAILYTSAQVNKDEMSVIHSACREREKVFVPAVCLMQKGIAGPLIHPESAACLESAWRRLHRQTLCADPDLHPFSMTAAAILANIAVFEWFKHVTGVNEAEDENKVYVLNLETLEGSWRSFLPHPLVNKEMSLEVLNSKELESRLSNKTEPKEGLQSLFQSWTSSDTGIFHSWDEGELTQLPLTQCMVTAVDPVSEGPAELMPQVVCPGYTHEEARREAGLLGAEMYVGRMVKHLVTIDTDFRAMGNGNMGVGAGETPAEGLNRALRHCLTLMYVSEMKGRQPTARPVYADTIADEPCQFYIRSFTTLGEKPTIAKGYEVYGFPVYWVGTRTGWYGSIGLQERDALRSALMYALQQIQTPTTQVSKYVLTAQSVGLAGEAIEVALNSVQEESEKEVWKQAAEVLALHHLSPLVMNAAVEPFLEEDLGGVFALLLSQEVPR</sequence>
<name>A0A220MGE3_9BACL</name>
<dbReference type="Gene3D" id="3.40.50.720">
    <property type="entry name" value="NAD(P)-binding Rossmann-like Domain"/>
    <property type="match status" value="1"/>
</dbReference>
<dbReference type="InterPro" id="IPR022368">
    <property type="entry name" value="Thiazole_bacteriocin_mat_put"/>
</dbReference>
<dbReference type="RefSeq" id="WP_088907425.1">
    <property type="nucleotide sequence ID" value="NZ_CP018145.1"/>
</dbReference>
<dbReference type="InterPro" id="IPR035985">
    <property type="entry name" value="Ubiquitin-activating_enz"/>
</dbReference>
<organism evidence="1 2">
    <name type="scientific">Brevibacillus formosus</name>
    <dbReference type="NCBI Taxonomy" id="54913"/>
    <lineage>
        <taxon>Bacteria</taxon>
        <taxon>Bacillati</taxon>
        <taxon>Bacillota</taxon>
        <taxon>Bacilli</taxon>
        <taxon>Bacillales</taxon>
        <taxon>Paenibacillaceae</taxon>
        <taxon>Brevibacillus</taxon>
    </lineage>
</organism>
<protein>
    <submittedName>
        <fullName evidence="1">Putative thiazole-containing bacteriocin maturation protein</fullName>
    </submittedName>
</protein>
<dbReference type="NCBIfam" id="TIGR03693">
    <property type="entry name" value="ocin_ThiF_like"/>
    <property type="match status" value="1"/>
</dbReference>
<dbReference type="Proteomes" id="UP000197781">
    <property type="component" value="Chromosome"/>
</dbReference>
<evidence type="ECO:0000313" key="1">
    <source>
        <dbReference type="EMBL" id="ASJ53630.1"/>
    </source>
</evidence>
<dbReference type="KEGG" id="bfm:BP422_08700"/>
<evidence type="ECO:0000313" key="2">
    <source>
        <dbReference type="Proteomes" id="UP000197781"/>
    </source>
</evidence>
<accession>A0A220MGE3</accession>
<gene>
    <name evidence="1" type="ORF">BP422_08700</name>
</gene>
<reference evidence="1 2" key="1">
    <citation type="submission" date="2016-11" db="EMBL/GenBank/DDBJ databases">
        <authorList>
            <person name="Jaros S."/>
            <person name="Januszkiewicz K."/>
            <person name="Wedrychowicz H."/>
        </authorList>
    </citation>
    <scope>NUCLEOTIDE SEQUENCE [LARGE SCALE GENOMIC DNA]</scope>
    <source>
        <strain evidence="1 2">NF2</strain>
    </source>
</reference>
<proteinExistence type="predicted"/>